<organism evidence="1">
    <name type="scientific">marine sediment metagenome</name>
    <dbReference type="NCBI Taxonomy" id="412755"/>
    <lineage>
        <taxon>unclassified sequences</taxon>
        <taxon>metagenomes</taxon>
        <taxon>ecological metagenomes</taxon>
    </lineage>
</organism>
<accession>A0A0F8Z0S8</accession>
<dbReference type="AlphaFoldDB" id="A0A0F8Z0S8"/>
<evidence type="ECO:0000313" key="1">
    <source>
        <dbReference type="EMBL" id="KKK87253.1"/>
    </source>
</evidence>
<name>A0A0F8Z0S8_9ZZZZ</name>
<reference evidence="1" key="1">
    <citation type="journal article" date="2015" name="Nature">
        <title>Complex archaea that bridge the gap between prokaryotes and eukaryotes.</title>
        <authorList>
            <person name="Spang A."/>
            <person name="Saw J.H."/>
            <person name="Jorgensen S.L."/>
            <person name="Zaremba-Niedzwiedzka K."/>
            <person name="Martijn J."/>
            <person name="Lind A.E."/>
            <person name="van Eijk R."/>
            <person name="Schleper C."/>
            <person name="Guy L."/>
            <person name="Ettema T.J."/>
        </authorList>
    </citation>
    <scope>NUCLEOTIDE SEQUENCE</scope>
</reference>
<comment type="caution">
    <text evidence="1">The sequence shown here is derived from an EMBL/GenBank/DDBJ whole genome shotgun (WGS) entry which is preliminary data.</text>
</comment>
<gene>
    <name evidence="1" type="ORF">LCGC14_2755060</name>
</gene>
<proteinExistence type="predicted"/>
<sequence>MTDLSLARGLCLPLVGKLRTAGLLEGRNTDTMTVAADLAEHIP</sequence>
<dbReference type="EMBL" id="LAZR01050482">
    <property type="protein sequence ID" value="KKK87253.1"/>
    <property type="molecule type" value="Genomic_DNA"/>
</dbReference>
<protein>
    <submittedName>
        <fullName evidence="1">Uncharacterized protein</fullName>
    </submittedName>
</protein>